<evidence type="ECO:0000313" key="3">
    <source>
        <dbReference type="Proteomes" id="UP001556098"/>
    </source>
</evidence>
<reference evidence="2 3" key="1">
    <citation type="submission" date="2024-07" db="EMBL/GenBank/DDBJ databases">
        <title>Marimonas sp.nov., isolated from tidal-flat sediment.</title>
        <authorList>
            <person name="Jayan J.N."/>
            <person name="Lee S.S."/>
        </authorList>
    </citation>
    <scope>NUCLEOTIDE SEQUENCE [LARGE SCALE GENOMIC DNA]</scope>
    <source>
        <strain evidence="2 3">MJW-29</strain>
    </source>
</reference>
<name>A0ABV3RMY5_9RHOB</name>
<sequence>MANVLYISYTGLLDPLGQSQVLQYVLGLARDHRITLLSFEKPHLVANKPELNALTERCRSVGVDWHRLTYHNRPGIPATIYDIVVGMRKATALARAHRIQTVHCRSYIAGIIGLTVKRNTGACFIFDMRGFWPDERVDGGVWKREWMRYRAFKWIERRLFLGADHVVSLTQAGKREIEAFDYLKEHLPPISVIPTCTNIQLFRPVTPDPQPTGAFTLGYLGSAGSWYMFEEIAKTVSLLFRLRPSSRFLVINKDEHVAIRKKLVDAGVDLNRVEIISAPFVEVSKHIARMNAGIFFYRPTWSKTATSPTRLGEFLACGKPVLANTGVGDVERTLRETSTGIGIDDFEKDTLLSGLKSLIEISEEPDIVDRCVSAAERRFSLDHGVAEYSRIYRRLSGSDSESAKGIPA</sequence>
<dbReference type="SUPFAM" id="SSF53756">
    <property type="entry name" value="UDP-Glycosyltransferase/glycogen phosphorylase"/>
    <property type="match status" value="1"/>
</dbReference>
<dbReference type="EMBL" id="JBFNXX010000008">
    <property type="protein sequence ID" value="MEW9920333.1"/>
    <property type="molecule type" value="Genomic_DNA"/>
</dbReference>
<evidence type="ECO:0000313" key="2">
    <source>
        <dbReference type="EMBL" id="MEW9920333.1"/>
    </source>
</evidence>
<dbReference type="Pfam" id="PF13579">
    <property type="entry name" value="Glyco_trans_4_4"/>
    <property type="match status" value="1"/>
</dbReference>
<keyword evidence="3" id="KW-1185">Reference proteome</keyword>
<evidence type="ECO:0000259" key="1">
    <source>
        <dbReference type="Pfam" id="PF13579"/>
    </source>
</evidence>
<organism evidence="2 3">
    <name type="scientific">Sulfitobacter sediminis</name>
    <dbReference type="NCBI Taxonomy" id="3234186"/>
    <lineage>
        <taxon>Bacteria</taxon>
        <taxon>Pseudomonadati</taxon>
        <taxon>Pseudomonadota</taxon>
        <taxon>Alphaproteobacteria</taxon>
        <taxon>Rhodobacterales</taxon>
        <taxon>Roseobacteraceae</taxon>
        <taxon>Sulfitobacter</taxon>
    </lineage>
</organism>
<feature type="domain" description="Glycosyltransferase subfamily 4-like N-terminal" evidence="1">
    <location>
        <begin position="20"/>
        <end position="181"/>
    </location>
</feature>
<accession>A0ABV3RMY5</accession>
<comment type="caution">
    <text evidence="2">The sequence shown here is derived from an EMBL/GenBank/DDBJ whole genome shotgun (WGS) entry which is preliminary data.</text>
</comment>
<dbReference type="InterPro" id="IPR028098">
    <property type="entry name" value="Glyco_trans_4-like_N"/>
</dbReference>
<dbReference type="Proteomes" id="UP001556098">
    <property type="component" value="Unassembled WGS sequence"/>
</dbReference>
<proteinExistence type="predicted"/>
<gene>
    <name evidence="2" type="ORF">AB2B41_12010</name>
</gene>
<protein>
    <submittedName>
        <fullName evidence="2">Glycosyltransferase</fullName>
    </submittedName>
</protein>
<dbReference type="RefSeq" id="WP_367878038.1">
    <property type="nucleotide sequence ID" value="NZ_JBFNXX010000008.1"/>
</dbReference>
<dbReference type="Gene3D" id="3.40.50.2000">
    <property type="entry name" value="Glycogen Phosphorylase B"/>
    <property type="match status" value="2"/>
</dbReference>